<feature type="compositionally biased region" description="Acidic residues" evidence="1">
    <location>
        <begin position="113"/>
        <end position="131"/>
    </location>
</feature>
<dbReference type="RefSeq" id="XP_049265426.1">
    <property type="nucleotide sequence ID" value="XM_049404884.1"/>
</dbReference>
<protein>
    <submittedName>
        <fullName evidence="3">RXT2</fullName>
    </submittedName>
</protein>
<dbReference type="EMBL" id="JAGSYN010000051">
    <property type="protein sequence ID" value="KAG7665194.1"/>
    <property type="molecule type" value="Genomic_DNA"/>
</dbReference>
<accession>A0A8J5V4L4</accession>
<comment type="caution">
    <text evidence="3">The sequence shown here is derived from an EMBL/GenBank/DDBJ whole genome shotgun (WGS) entry which is preliminary data.</text>
</comment>
<name>A0A8J5V4L4_9ASCO</name>
<evidence type="ECO:0000256" key="1">
    <source>
        <dbReference type="SAM" id="MobiDB-lite"/>
    </source>
</evidence>
<dbReference type="GeneID" id="73468051"/>
<feature type="region of interest" description="Disordered" evidence="1">
    <location>
        <begin position="18"/>
        <end position="67"/>
    </location>
</feature>
<dbReference type="InterPro" id="IPR013904">
    <property type="entry name" value="RXT2_N"/>
</dbReference>
<dbReference type="Pfam" id="PF08595">
    <property type="entry name" value="RXT2_N"/>
    <property type="match status" value="1"/>
</dbReference>
<dbReference type="AlphaFoldDB" id="A0A8J5V4L4"/>
<evidence type="ECO:0000259" key="2">
    <source>
        <dbReference type="Pfam" id="PF08595"/>
    </source>
</evidence>
<reference evidence="3 4" key="1">
    <citation type="journal article" date="2021" name="DNA Res.">
        <title>Genome analysis of Candida subhashii reveals its hybrid nature and dual mitochondrial genome conformations.</title>
        <authorList>
            <person name="Mixao V."/>
            <person name="Hegedusova E."/>
            <person name="Saus E."/>
            <person name="Pryszcz L.P."/>
            <person name="Cillingova A."/>
            <person name="Nosek J."/>
            <person name="Gabaldon T."/>
        </authorList>
    </citation>
    <scope>NUCLEOTIDE SEQUENCE [LARGE SCALE GENOMIC DNA]</scope>
    <source>
        <strain evidence="3 4">CBS 10753</strain>
    </source>
</reference>
<feature type="region of interest" description="Disordered" evidence="1">
    <location>
        <begin position="244"/>
        <end position="333"/>
    </location>
</feature>
<dbReference type="OrthoDB" id="2405722at2759"/>
<feature type="compositionally biased region" description="Low complexity" evidence="1">
    <location>
        <begin position="28"/>
        <end position="37"/>
    </location>
</feature>
<dbReference type="GO" id="GO:0033698">
    <property type="term" value="C:Rpd3L complex"/>
    <property type="evidence" value="ECO:0007669"/>
    <property type="project" value="TreeGrafter"/>
</dbReference>
<evidence type="ECO:0000313" key="4">
    <source>
        <dbReference type="Proteomes" id="UP000694255"/>
    </source>
</evidence>
<dbReference type="Proteomes" id="UP000694255">
    <property type="component" value="Unassembled WGS sequence"/>
</dbReference>
<proteinExistence type="predicted"/>
<dbReference type="PANTHER" id="PTHR28232">
    <property type="entry name" value="TRANSCRIPTIONAL REGULATORY PROTEIN RXT2"/>
    <property type="match status" value="1"/>
</dbReference>
<dbReference type="InterPro" id="IPR039602">
    <property type="entry name" value="Rxt2"/>
</dbReference>
<feature type="region of interest" description="Disordered" evidence="1">
    <location>
        <begin position="105"/>
        <end position="134"/>
    </location>
</feature>
<sequence length="415" mass="46773">MLDSSSLEVISRFKQALLSKQEQEKQQKQPSSSSQHSHQQEEPLIKESLPTYNRGYKLDNRDSSDSSYILNPKVVEYENKQHLVLTNEAIERGNNKNKRRWIQTFIPPQDREQSEDDQFTSESDDDNDSSDDEHPLKRLKLTEILAPLNHPSEIITHPAIGKTYKSPVFNKLALELIELIEVEQNNLNWLNKLLQVLNGEDWFYLLDENIGLKEYDHGLDEEKTAAIQAKLTAAAASAAATTTTEEAKAKTKSATPVSTTQAVETANSSQTNTVSPAPPPTTANEDEAINSAKKDSTPVVSSAPTEKEATVGSSGAVEEPKQETPESDTESVTDPFFALPEALRRYELFQQQLTDPNDKLANLKEDLINYLQVSIQRQHEYIKNLTNLRNGIVRAERLKKDLYKWGKEMHDKKSS</sequence>
<gene>
    <name evidence="3" type="ORF">J8A68_001250</name>
</gene>
<dbReference type="PANTHER" id="PTHR28232:SF1">
    <property type="entry name" value="TRANSCRIPTIONAL REGULATORY PROTEIN RXT2"/>
    <property type="match status" value="1"/>
</dbReference>
<evidence type="ECO:0000313" key="3">
    <source>
        <dbReference type="EMBL" id="KAG7665194.1"/>
    </source>
</evidence>
<organism evidence="3 4">
    <name type="scientific">[Candida] subhashii</name>
    <dbReference type="NCBI Taxonomy" id="561895"/>
    <lineage>
        <taxon>Eukaryota</taxon>
        <taxon>Fungi</taxon>
        <taxon>Dikarya</taxon>
        <taxon>Ascomycota</taxon>
        <taxon>Saccharomycotina</taxon>
        <taxon>Pichiomycetes</taxon>
        <taxon>Debaryomycetaceae</taxon>
        <taxon>Spathaspora</taxon>
    </lineage>
</organism>
<feature type="compositionally biased region" description="Polar residues" evidence="1">
    <location>
        <begin position="256"/>
        <end position="275"/>
    </location>
</feature>
<dbReference type="GO" id="GO:0005829">
    <property type="term" value="C:cytosol"/>
    <property type="evidence" value="ECO:0007669"/>
    <property type="project" value="TreeGrafter"/>
</dbReference>
<feature type="domain" description="Transcriptional regulatory protein RXT2 N-terminal" evidence="2">
    <location>
        <begin position="52"/>
        <end position="200"/>
    </location>
</feature>
<keyword evidence="4" id="KW-1185">Reference proteome</keyword>